<accession>J8ZXM3</accession>
<evidence type="ECO:0000313" key="1">
    <source>
        <dbReference type="EMBL" id="EJW04443.1"/>
    </source>
</evidence>
<sequence length="156" mass="18260">MRTIAIVFQNIQIYNSQVDFALKDFIDPVKHRLLLIFLLPETFFVMNDPWSMLFSRKLLNYQSDCKKDLIRKMYKHVEKQIEEEVGFIDICKIILHGNERKKLEAILKSLGVSLVLLSAEAHKNIFSKLFIVTIDDFLVDKARISVLRAPYIDNKS</sequence>
<evidence type="ECO:0008006" key="3">
    <source>
        <dbReference type="Google" id="ProtNLM"/>
    </source>
</evidence>
<dbReference type="OMA" id="KWFPAND"/>
<proteinExistence type="predicted"/>
<dbReference type="Proteomes" id="UP000003163">
    <property type="component" value="Unassembled WGS sequence"/>
</dbReference>
<dbReference type="EMBL" id="AFBI03000018">
    <property type="protein sequence ID" value="EJW04443.1"/>
    <property type="molecule type" value="Genomic_DNA"/>
</dbReference>
<dbReference type="VEuPathDB" id="MicrosporidiaDB:EDEG_01313"/>
<gene>
    <name evidence="1" type="ORF">EDEG_01313</name>
</gene>
<dbReference type="AlphaFoldDB" id="J8ZXM3"/>
<evidence type="ECO:0000313" key="2">
    <source>
        <dbReference type="Proteomes" id="UP000003163"/>
    </source>
</evidence>
<comment type="caution">
    <text evidence="1">The sequence shown here is derived from an EMBL/GenBank/DDBJ whole genome shotgun (WGS) entry which is preliminary data.</text>
</comment>
<name>J8ZXM3_EDHAE</name>
<reference evidence="2" key="2">
    <citation type="submission" date="2015-07" db="EMBL/GenBank/DDBJ databases">
        <title>Contrasting host-pathogen interactions and genome evolution in two generalist and specialist microsporidian pathogens of mosquitoes.</title>
        <authorList>
            <consortium name="The Broad Institute Genomics Platform"/>
            <consortium name="The Broad Institute Genome Sequencing Center for Infectious Disease"/>
            <person name="Cuomo C.A."/>
            <person name="Sanscrainte N.D."/>
            <person name="Goldberg J.M."/>
            <person name="Heiman D."/>
            <person name="Young S."/>
            <person name="Zeng Q."/>
            <person name="Becnel J.J."/>
            <person name="Birren B.W."/>
        </authorList>
    </citation>
    <scope>NUCLEOTIDE SEQUENCE [LARGE SCALE GENOMIC DNA]</scope>
    <source>
        <strain evidence="2">USNM 41457</strain>
    </source>
</reference>
<dbReference type="HOGENOM" id="CLU_1686538_0_0_1"/>
<organism evidence="1 2">
    <name type="scientific">Edhazardia aedis (strain USNM 41457)</name>
    <name type="common">Microsporidian parasite</name>
    <dbReference type="NCBI Taxonomy" id="1003232"/>
    <lineage>
        <taxon>Eukaryota</taxon>
        <taxon>Fungi</taxon>
        <taxon>Fungi incertae sedis</taxon>
        <taxon>Microsporidia</taxon>
        <taxon>Edhazardia</taxon>
    </lineage>
</organism>
<dbReference type="InParanoid" id="J8ZXM3"/>
<keyword evidence="2" id="KW-1185">Reference proteome</keyword>
<reference evidence="1 2" key="1">
    <citation type="submission" date="2011-08" db="EMBL/GenBank/DDBJ databases">
        <authorList>
            <person name="Liu Z.J."/>
            <person name="Shi F.L."/>
            <person name="Lu J.Q."/>
            <person name="Li M."/>
            <person name="Wang Z.L."/>
        </authorList>
    </citation>
    <scope>NUCLEOTIDE SEQUENCE [LARGE SCALE GENOMIC DNA]</scope>
    <source>
        <strain evidence="1 2">USNM 41457</strain>
    </source>
</reference>
<dbReference type="OrthoDB" id="2193650at2759"/>
<protein>
    <recommendedName>
        <fullName evidence="3">UspA domain-containing protein</fullName>
    </recommendedName>
</protein>